<keyword evidence="3" id="KW-1185">Reference proteome</keyword>
<feature type="domain" description="C-type lectin" evidence="1">
    <location>
        <begin position="16"/>
        <end position="144"/>
    </location>
</feature>
<dbReference type="InterPro" id="IPR022041">
    <property type="entry name" value="Methyltransf_FA"/>
</dbReference>
<reference evidence="4" key="1">
    <citation type="submission" date="2025-08" db="UniProtKB">
        <authorList>
            <consortium name="RefSeq"/>
        </authorList>
    </citation>
    <scope>IDENTIFICATION</scope>
    <source>
        <tissue evidence="4">Testes</tissue>
    </source>
</reference>
<organism evidence="3 4">
    <name type="scientific">Saccoglossus kowalevskii</name>
    <name type="common">Acorn worm</name>
    <dbReference type="NCBI Taxonomy" id="10224"/>
    <lineage>
        <taxon>Eukaryota</taxon>
        <taxon>Metazoa</taxon>
        <taxon>Hemichordata</taxon>
        <taxon>Enteropneusta</taxon>
        <taxon>Harrimaniidae</taxon>
        <taxon>Saccoglossus</taxon>
    </lineage>
</organism>
<proteinExistence type="predicted"/>
<dbReference type="SMART" id="SM00216">
    <property type="entry name" value="VWD"/>
    <property type="match status" value="1"/>
</dbReference>
<dbReference type="Pfam" id="PF00059">
    <property type="entry name" value="Lectin_C"/>
    <property type="match status" value="1"/>
</dbReference>
<dbReference type="Proteomes" id="UP000694865">
    <property type="component" value="Unplaced"/>
</dbReference>
<dbReference type="PANTHER" id="PTHR36695:SF12">
    <property type="entry name" value="AGAP008648-PA"/>
    <property type="match status" value="1"/>
</dbReference>
<dbReference type="Gene3D" id="3.10.100.10">
    <property type="entry name" value="Mannose-Binding Protein A, subunit A"/>
    <property type="match status" value="1"/>
</dbReference>
<sequence length="676" mass="74538">MIRTAIRASVTVSMNYNGHAYYVPLLIEENWNMANAFCKNGNMGSLVIIEDGDELIAVKNFLLEHQPSGTAAWVGLTDTGESNVYRTVYGGIITYLPWYEAPSYQEDIEDALQMMTGDCISLVLGNPWGYLPVFCQYPLIFLCEKNITEPTTTWPSTHDVTSMMTTQFAPSASVTPMASNSSEAPAELTEIATTPIVVDSKYTSTEQTLLCANVDTINTPDIYNYQYMPGAPGMTRLEFEVKASKNVHIALSSQSNDLPNMYEIVIGGLENSQSFIRRSKQGEDLAIAITPKMLSPSEFRGFWVTWDNGIIKVGRAGETEPFMQMEDPNPLTINYIGYSTGWGSTGVFYVCTAYECANWDILNTPKTYNYQYITDASGTTRLDFEVKANNDVHIGLSAQQHDLATMYAIVIGGLGNTQSFIRRSKQGLNMVSEYTPDILSPSEFRGFWVTWHNGVIKVGRAGESNPFMQWEDPNPLTVNYIGYSTGPESKGVFKLCVDYVGSGNGDPHMTTFDGLKYDFQGYCSYVLVKDCNSQGKFEITADFRGRREPTKPPTRMIAINISAIGIPTIRLLEDNSFMVGGKPHRGGDFYSEFASVTPSGHNVIARLTDPNLSVVWNGKPHKVQVMLDDIELPGTVCGLLGNADGDTTNDFIKPDGDIATSAEEFGNSWAVHGSCP</sequence>
<dbReference type="CDD" id="cd00037">
    <property type="entry name" value="CLECT"/>
    <property type="match status" value="1"/>
</dbReference>
<evidence type="ECO:0000259" key="1">
    <source>
        <dbReference type="PROSITE" id="PS50041"/>
    </source>
</evidence>
<dbReference type="PROSITE" id="PS50041">
    <property type="entry name" value="C_TYPE_LECTIN_2"/>
    <property type="match status" value="1"/>
</dbReference>
<dbReference type="PANTHER" id="PTHR36695">
    <property type="entry name" value="AGAP008648-PA"/>
    <property type="match status" value="1"/>
</dbReference>
<accession>A0ABM0N168</accession>
<protein>
    <submittedName>
        <fullName evidence="4">Uncharacterized protein LOC100373394</fullName>
    </submittedName>
</protein>
<gene>
    <name evidence="4" type="primary">LOC100373394</name>
</gene>
<dbReference type="GeneID" id="100373394"/>
<dbReference type="Pfam" id="PF12248">
    <property type="entry name" value="Methyltransf_FA"/>
    <property type="match status" value="2"/>
</dbReference>
<dbReference type="SUPFAM" id="SSF56436">
    <property type="entry name" value="C-type lectin-like"/>
    <property type="match status" value="1"/>
</dbReference>
<name>A0ABM0N168_SACKO</name>
<dbReference type="InterPro" id="IPR016187">
    <property type="entry name" value="CTDL_fold"/>
</dbReference>
<dbReference type="RefSeq" id="XP_006826009.1">
    <property type="nucleotide sequence ID" value="XM_006825946.1"/>
</dbReference>
<dbReference type="InterPro" id="IPR001846">
    <property type="entry name" value="VWF_type-D"/>
</dbReference>
<evidence type="ECO:0000313" key="3">
    <source>
        <dbReference type="Proteomes" id="UP000694865"/>
    </source>
</evidence>
<evidence type="ECO:0000313" key="4">
    <source>
        <dbReference type="RefSeq" id="XP_006826009.1"/>
    </source>
</evidence>
<feature type="domain" description="VWFD" evidence="2">
    <location>
        <begin position="499"/>
        <end position="676"/>
    </location>
</feature>
<dbReference type="Pfam" id="PF00094">
    <property type="entry name" value="VWD"/>
    <property type="match status" value="1"/>
</dbReference>
<dbReference type="PROSITE" id="PS51233">
    <property type="entry name" value="VWFD"/>
    <property type="match status" value="1"/>
</dbReference>
<dbReference type="InterPro" id="IPR001304">
    <property type="entry name" value="C-type_lectin-like"/>
</dbReference>
<evidence type="ECO:0000259" key="2">
    <source>
        <dbReference type="PROSITE" id="PS51233"/>
    </source>
</evidence>
<dbReference type="InterPro" id="IPR016186">
    <property type="entry name" value="C-type_lectin-like/link_sf"/>
</dbReference>